<evidence type="ECO:0000313" key="12">
    <source>
        <dbReference type="EMBL" id="NGO79307.1"/>
    </source>
</evidence>
<reference evidence="12 13" key="1">
    <citation type="submission" date="2020-02" db="EMBL/GenBank/DDBJ databases">
        <title>Whole-genome analyses of novel actinobacteria.</title>
        <authorList>
            <person name="Sahin N."/>
            <person name="Tokatli A."/>
        </authorList>
    </citation>
    <scope>NUCLEOTIDE SEQUENCE [LARGE SCALE GENOMIC DNA]</scope>
    <source>
        <strain evidence="12 13">YC504</strain>
    </source>
</reference>
<sequence>MTDLPVRYARWDGPGLPFTLVDTRVAAEPGPGEVLVRIDLATVCGSDLHTATGRRRSPAPSVLGHEQVGTVLAAGGDVRCQDGTPVVPGLRVVWSVTASCGDCDRCGRGLTQKCRALFKYGHELLDELAPLTGGFATHCVLRPGTAIVAVPDELPDEVAAPASCATATVAAVLAEAGPLDGRRVLVTGAGMLGVTAVAMAAEAGAEVIASDPDPKRRAQALRFGARETAATAADVGVDVEIALELSGHPDAVRTCLGALAIGGTAVLAGSVFPGPAVPLDPERLVRGLHTVTGVHNYRPADLQRAVDFLAAHHAAYPFAELVGGAYDLGTLDAAFAGAHGAEAPGAGAPRQAVRPHQAAATGS</sequence>
<dbReference type="Gene3D" id="3.40.50.720">
    <property type="entry name" value="NAD(P)-binding Rossmann-like Domain"/>
    <property type="match status" value="1"/>
</dbReference>
<dbReference type="GO" id="GO:0008270">
    <property type="term" value="F:zinc ion binding"/>
    <property type="evidence" value="ECO:0007669"/>
    <property type="project" value="InterPro"/>
</dbReference>
<keyword evidence="4 8" id="KW-0479">Metal-binding</keyword>
<keyword evidence="13" id="KW-1185">Reference proteome</keyword>
<name>A0A6G4XR73_9ACTN</name>
<evidence type="ECO:0000256" key="6">
    <source>
        <dbReference type="ARBA" id="ARBA00023002"/>
    </source>
</evidence>
<evidence type="ECO:0000259" key="10">
    <source>
        <dbReference type="Pfam" id="PF00107"/>
    </source>
</evidence>
<dbReference type="RefSeq" id="WP_165334753.1">
    <property type="nucleotide sequence ID" value="NZ_JAAKZW010000143.1"/>
</dbReference>
<keyword evidence="6" id="KW-0560">Oxidoreductase</keyword>
<evidence type="ECO:0000256" key="9">
    <source>
        <dbReference type="SAM" id="MobiDB-lite"/>
    </source>
</evidence>
<dbReference type="EMBL" id="JAAKZW010000143">
    <property type="protein sequence ID" value="NGO79307.1"/>
    <property type="molecule type" value="Genomic_DNA"/>
</dbReference>
<dbReference type="GO" id="GO:0004022">
    <property type="term" value="F:alcohol dehydrogenase (NAD+) activity"/>
    <property type="evidence" value="ECO:0007669"/>
    <property type="project" value="UniProtKB-EC"/>
</dbReference>
<evidence type="ECO:0000256" key="3">
    <source>
        <dbReference type="ARBA" id="ARBA00013190"/>
    </source>
</evidence>
<protein>
    <recommendedName>
        <fullName evidence="3">alcohol dehydrogenase</fullName>
        <ecNumber evidence="3">1.1.1.1</ecNumber>
    </recommendedName>
</protein>
<dbReference type="InterPro" id="IPR036291">
    <property type="entry name" value="NAD(P)-bd_dom_sf"/>
</dbReference>
<evidence type="ECO:0000256" key="1">
    <source>
        <dbReference type="ARBA" id="ARBA00001947"/>
    </source>
</evidence>
<evidence type="ECO:0000256" key="7">
    <source>
        <dbReference type="ARBA" id="ARBA00023027"/>
    </source>
</evidence>
<keyword evidence="5 8" id="KW-0862">Zinc</keyword>
<dbReference type="InterPro" id="IPR011032">
    <property type="entry name" value="GroES-like_sf"/>
</dbReference>
<dbReference type="InterPro" id="IPR002328">
    <property type="entry name" value="ADH_Zn_CS"/>
</dbReference>
<keyword evidence="7" id="KW-0520">NAD</keyword>
<comment type="cofactor">
    <cofactor evidence="1 8">
        <name>Zn(2+)</name>
        <dbReference type="ChEBI" id="CHEBI:29105"/>
    </cofactor>
</comment>
<dbReference type="SUPFAM" id="SSF51735">
    <property type="entry name" value="NAD(P)-binding Rossmann-fold domains"/>
    <property type="match status" value="1"/>
</dbReference>
<comment type="caution">
    <text evidence="12">The sequence shown here is derived from an EMBL/GenBank/DDBJ whole genome shotgun (WGS) entry which is preliminary data.</text>
</comment>
<dbReference type="Pfam" id="PF00107">
    <property type="entry name" value="ADH_zinc_N"/>
    <property type="match status" value="1"/>
</dbReference>
<evidence type="ECO:0000256" key="4">
    <source>
        <dbReference type="ARBA" id="ARBA00022723"/>
    </source>
</evidence>
<evidence type="ECO:0000256" key="5">
    <source>
        <dbReference type="ARBA" id="ARBA00022833"/>
    </source>
</evidence>
<dbReference type="PROSITE" id="PS00059">
    <property type="entry name" value="ADH_ZINC"/>
    <property type="match status" value="1"/>
</dbReference>
<dbReference type="GO" id="GO:0005737">
    <property type="term" value="C:cytoplasm"/>
    <property type="evidence" value="ECO:0007669"/>
    <property type="project" value="TreeGrafter"/>
</dbReference>
<evidence type="ECO:0000256" key="8">
    <source>
        <dbReference type="RuleBase" id="RU361277"/>
    </source>
</evidence>
<dbReference type="NCBIfam" id="TIGR03366">
    <property type="entry name" value="HpnZ_proposed"/>
    <property type="match status" value="1"/>
</dbReference>
<dbReference type="SUPFAM" id="SSF50129">
    <property type="entry name" value="GroES-like"/>
    <property type="match status" value="1"/>
</dbReference>
<feature type="domain" description="Alcohol dehydrogenase-like C-terminal" evidence="10">
    <location>
        <begin position="192"/>
        <end position="310"/>
    </location>
</feature>
<dbReference type="InterPro" id="IPR013154">
    <property type="entry name" value="ADH-like_N"/>
</dbReference>
<feature type="region of interest" description="Disordered" evidence="9">
    <location>
        <begin position="344"/>
        <end position="363"/>
    </location>
</feature>
<organism evidence="12 13">
    <name type="scientific">Streptomyces mesophilus</name>
    <dbReference type="NCBI Taxonomy" id="1775132"/>
    <lineage>
        <taxon>Bacteria</taxon>
        <taxon>Bacillati</taxon>
        <taxon>Actinomycetota</taxon>
        <taxon>Actinomycetes</taxon>
        <taxon>Kitasatosporales</taxon>
        <taxon>Streptomycetaceae</taxon>
        <taxon>Streptomyces</taxon>
    </lineage>
</organism>
<dbReference type="CDD" id="cd08231">
    <property type="entry name" value="MDR_TM0436_like"/>
    <property type="match status" value="1"/>
</dbReference>
<proteinExistence type="inferred from homology"/>
<feature type="domain" description="Alcohol dehydrogenase-like N-terminal" evidence="11">
    <location>
        <begin position="30"/>
        <end position="152"/>
    </location>
</feature>
<dbReference type="InterPro" id="IPR013149">
    <property type="entry name" value="ADH-like_C"/>
</dbReference>
<dbReference type="Gene3D" id="3.90.180.10">
    <property type="entry name" value="Medium-chain alcohol dehydrogenases, catalytic domain"/>
    <property type="match status" value="1"/>
</dbReference>
<comment type="similarity">
    <text evidence="2 8">Belongs to the zinc-containing alcohol dehydrogenase family.</text>
</comment>
<evidence type="ECO:0000256" key="2">
    <source>
        <dbReference type="ARBA" id="ARBA00008072"/>
    </source>
</evidence>
<evidence type="ECO:0000313" key="13">
    <source>
        <dbReference type="Proteomes" id="UP000481109"/>
    </source>
</evidence>
<dbReference type="Pfam" id="PF08240">
    <property type="entry name" value="ADH_N"/>
    <property type="match status" value="1"/>
</dbReference>
<gene>
    <name evidence="12" type="ORF">G6045_27170</name>
</gene>
<dbReference type="Proteomes" id="UP000481109">
    <property type="component" value="Unassembled WGS sequence"/>
</dbReference>
<dbReference type="AlphaFoldDB" id="A0A6G4XR73"/>
<dbReference type="PANTHER" id="PTHR42940:SF3">
    <property type="entry name" value="ALCOHOL DEHYDROGENASE 1-RELATED"/>
    <property type="match status" value="1"/>
</dbReference>
<accession>A0A6G4XR73</accession>
<dbReference type="InterPro" id="IPR017743">
    <property type="entry name" value="ADH_phosphonate_catab-assoc"/>
</dbReference>
<dbReference type="PANTHER" id="PTHR42940">
    <property type="entry name" value="ALCOHOL DEHYDROGENASE 1-RELATED"/>
    <property type="match status" value="1"/>
</dbReference>
<evidence type="ECO:0000259" key="11">
    <source>
        <dbReference type="Pfam" id="PF08240"/>
    </source>
</evidence>
<dbReference type="EC" id="1.1.1.1" evidence="3"/>